<dbReference type="Proteomes" id="UP000184383">
    <property type="component" value="Unassembled WGS sequence"/>
</dbReference>
<sequence>MNQPSALPQQNPHVDKGGLSRFIRHLEYLLAFSIFPSLVIYISMAVYDQFQSLIRIFHHCSRRVLHWLAMTKRRSWTGAIHCIFAHWLDIRVRA</sequence>
<accession>A0A1L9R9S7</accession>
<evidence type="ECO:0000313" key="3">
    <source>
        <dbReference type="Proteomes" id="UP000184383"/>
    </source>
</evidence>
<dbReference type="AlphaFoldDB" id="A0A1L9R9S7"/>
<keyword evidence="3" id="KW-1185">Reference proteome</keyword>
<evidence type="ECO:0000256" key="1">
    <source>
        <dbReference type="SAM" id="Phobius"/>
    </source>
</evidence>
<feature type="transmembrane region" description="Helical" evidence="1">
    <location>
        <begin position="28"/>
        <end position="47"/>
    </location>
</feature>
<proteinExistence type="predicted"/>
<name>A0A1L9R9S7_ASPWE</name>
<dbReference type="GeneID" id="63752435"/>
<keyword evidence="1" id="KW-0812">Transmembrane</keyword>
<gene>
    <name evidence="2" type="ORF">ASPWEDRAFT_45637</name>
</gene>
<evidence type="ECO:0000313" key="2">
    <source>
        <dbReference type="EMBL" id="OJJ31676.1"/>
    </source>
</evidence>
<dbReference type="VEuPathDB" id="FungiDB:ASPWEDRAFT_45637"/>
<dbReference type="EMBL" id="KV878216">
    <property type="protein sequence ID" value="OJJ31676.1"/>
    <property type="molecule type" value="Genomic_DNA"/>
</dbReference>
<dbReference type="RefSeq" id="XP_040685353.1">
    <property type="nucleotide sequence ID" value="XM_040836587.1"/>
</dbReference>
<reference evidence="3" key="1">
    <citation type="journal article" date="2017" name="Genome Biol.">
        <title>Comparative genomics reveals high biological diversity and specific adaptations in the industrially and medically important fungal genus Aspergillus.</title>
        <authorList>
            <person name="de Vries R.P."/>
            <person name="Riley R."/>
            <person name="Wiebenga A."/>
            <person name="Aguilar-Osorio G."/>
            <person name="Amillis S."/>
            <person name="Uchima C.A."/>
            <person name="Anderluh G."/>
            <person name="Asadollahi M."/>
            <person name="Askin M."/>
            <person name="Barry K."/>
            <person name="Battaglia E."/>
            <person name="Bayram O."/>
            <person name="Benocci T."/>
            <person name="Braus-Stromeyer S.A."/>
            <person name="Caldana C."/>
            <person name="Canovas D."/>
            <person name="Cerqueira G.C."/>
            <person name="Chen F."/>
            <person name="Chen W."/>
            <person name="Choi C."/>
            <person name="Clum A."/>
            <person name="Dos Santos R.A."/>
            <person name="Damasio A.R."/>
            <person name="Diallinas G."/>
            <person name="Emri T."/>
            <person name="Fekete E."/>
            <person name="Flipphi M."/>
            <person name="Freyberg S."/>
            <person name="Gallo A."/>
            <person name="Gournas C."/>
            <person name="Habgood R."/>
            <person name="Hainaut M."/>
            <person name="Harispe M.L."/>
            <person name="Henrissat B."/>
            <person name="Hilden K.S."/>
            <person name="Hope R."/>
            <person name="Hossain A."/>
            <person name="Karabika E."/>
            <person name="Karaffa L."/>
            <person name="Karanyi Z."/>
            <person name="Krasevec N."/>
            <person name="Kuo A."/>
            <person name="Kusch H."/>
            <person name="LaButti K."/>
            <person name="Lagendijk E.L."/>
            <person name="Lapidus A."/>
            <person name="Levasseur A."/>
            <person name="Lindquist E."/>
            <person name="Lipzen A."/>
            <person name="Logrieco A.F."/>
            <person name="MacCabe A."/>
            <person name="Maekelae M.R."/>
            <person name="Malavazi I."/>
            <person name="Melin P."/>
            <person name="Meyer V."/>
            <person name="Mielnichuk N."/>
            <person name="Miskei M."/>
            <person name="Molnar A.P."/>
            <person name="Mule G."/>
            <person name="Ngan C.Y."/>
            <person name="Orejas M."/>
            <person name="Orosz E."/>
            <person name="Ouedraogo J.P."/>
            <person name="Overkamp K.M."/>
            <person name="Park H.-S."/>
            <person name="Perrone G."/>
            <person name="Piumi F."/>
            <person name="Punt P.J."/>
            <person name="Ram A.F."/>
            <person name="Ramon A."/>
            <person name="Rauscher S."/>
            <person name="Record E."/>
            <person name="Riano-Pachon D.M."/>
            <person name="Robert V."/>
            <person name="Roehrig J."/>
            <person name="Ruller R."/>
            <person name="Salamov A."/>
            <person name="Salih N.S."/>
            <person name="Samson R.A."/>
            <person name="Sandor E."/>
            <person name="Sanguinetti M."/>
            <person name="Schuetze T."/>
            <person name="Sepcic K."/>
            <person name="Shelest E."/>
            <person name="Sherlock G."/>
            <person name="Sophianopoulou V."/>
            <person name="Squina F.M."/>
            <person name="Sun H."/>
            <person name="Susca A."/>
            <person name="Todd R.B."/>
            <person name="Tsang A."/>
            <person name="Unkles S.E."/>
            <person name="van de Wiele N."/>
            <person name="van Rossen-Uffink D."/>
            <person name="Oliveira J.V."/>
            <person name="Vesth T.C."/>
            <person name="Visser J."/>
            <person name="Yu J.-H."/>
            <person name="Zhou M."/>
            <person name="Andersen M.R."/>
            <person name="Archer D.B."/>
            <person name="Baker S.E."/>
            <person name="Benoit I."/>
            <person name="Brakhage A.A."/>
            <person name="Braus G.H."/>
            <person name="Fischer R."/>
            <person name="Frisvad J.C."/>
            <person name="Goldman G.H."/>
            <person name="Houbraken J."/>
            <person name="Oakley B."/>
            <person name="Pocsi I."/>
            <person name="Scazzocchio C."/>
            <person name="Seiboth B."/>
            <person name="vanKuyk P.A."/>
            <person name="Wortman J."/>
            <person name="Dyer P.S."/>
            <person name="Grigoriev I.V."/>
        </authorList>
    </citation>
    <scope>NUCLEOTIDE SEQUENCE [LARGE SCALE GENOMIC DNA]</scope>
    <source>
        <strain evidence="3">DTO 134E9</strain>
    </source>
</reference>
<protein>
    <submittedName>
        <fullName evidence="2">Uncharacterized protein</fullName>
    </submittedName>
</protein>
<keyword evidence="1" id="KW-1133">Transmembrane helix</keyword>
<keyword evidence="1" id="KW-0472">Membrane</keyword>
<organism evidence="2 3">
    <name type="scientific">Aspergillus wentii DTO 134E9</name>
    <dbReference type="NCBI Taxonomy" id="1073089"/>
    <lineage>
        <taxon>Eukaryota</taxon>
        <taxon>Fungi</taxon>
        <taxon>Dikarya</taxon>
        <taxon>Ascomycota</taxon>
        <taxon>Pezizomycotina</taxon>
        <taxon>Eurotiomycetes</taxon>
        <taxon>Eurotiomycetidae</taxon>
        <taxon>Eurotiales</taxon>
        <taxon>Aspergillaceae</taxon>
        <taxon>Aspergillus</taxon>
        <taxon>Aspergillus subgen. Cremei</taxon>
    </lineage>
</organism>